<dbReference type="KEGG" id="mind:mvi_22450"/>
<evidence type="ECO:0000256" key="3">
    <source>
        <dbReference type="ARBA" id="ARBA00022692"/>
    </source>
</evidence>
<feature type="transmembrane region" description="Helical" evidence="6">
    <location>
        <begin position="89"/>
        <end position="113"/>
    </location>
</feature>
<protein>
    <recommendedName>
        <fullName evidence="9">Oxidase</fullName>
    </recommendedName>
</protein>
<evidence type="ECO:0000256" key="6">
    <source>
        <dbReference type="SAM" id="Phobius"/>
    </source>
</evidence>
<reference evidence="7" key="1">
    <citation type="submission" date="2020-11" db="EMBL/GenBank/DDBJ databases">
        <title>Complete genome sequence of a novel pathogenic Methylobacterium strain isolated from rice in Vietnam.</title>
        <authorList>
            <person name="Lai K."/>
            <person name="Okazaki S."/>
            <person name="Higashi K."/>
            <person name="Mori H."/>
            <person name="Toyoda A."/>
            <person name="Kurokawa K."/>
        </authorList>
    </citation>
    <scope>NUCLEOTIDE SEQUENCE</scope>
    <source>
        <strain evidence="7">VL1</strain>
    </source>
</reference>
<evidence type="ECO:0000256" key="5">
    <source>
        <dbReference type="ARBA" id="ARBA00023136"/>
    </source>
</evidence>
<evidence type="ECO:0000256" key="4">
    <source>
        <dbReference type="ARBA" id="ARBA00022989"/>
    </source>
</evidence>
<sequence length="119" mass="12885">MDFPLSDALSARTVGMSAETESSSTETPGTLWLRNLWVWTALMALLAFSAWAAYWPYGRIDTAVGFGIAGAKTALVALVFMRLKHASGLVRVVAACGLFWAAILFTLTLADVLSRMVNR</sequence>
<dbReference type="GO" id="GO:0005886">
    <property type="term" value="C:plasma membrane"/>
    <property type="evidence" value="ECO:0007669"/>
    <property type="project" value="UniProtKB-SubCell"/>
</dbReference>
<evidence type="ECO:0000256" key="2">
    <source>
        <dbReference type="ARBA" id="ARBA00022475"/>
    </source>
</evidence>
<comment type="subcellular location">
    <subcellularLocation>
        <location evidence="1">Cell membrane</location>
        <topology evidence="1">Multi-pass membrane protein</topology>
    </subcellularLocation>
</comment>
<keyword evidence="3 6" id="KW-0812">Transmembrane</keyword>
<keyword evidence="4 6" id="KW-1133">Transmembrane helix</keyword>
<gene>
    <name evidence="7" type="ORF">mvi_22450</name>
</gene>
<dbReference type="AlphaFoldDB" id="A0A8H8WT50"/>
<evidence type="ECO:0000313" key="8">
    <source>
        <dbReference type="Proteomes" id="UP000663508"/>
    </source>
</evidence>
<feature type="transmembrane region" description="Helical" evidence="6">
    <location>
        <begin position="64"/>
        <end position="83"/>
    </location>
</feature>
<evidence type="ECO:0000313" key="7">
    <source>
        <dbReference type="EMBL" id="BCM83784.1"/>
    </source>
</evidence>
<keyword evidence="5 6" id="KW-0472">Membrane</keyword>
<evidence type="ECO:0000256" key="1">
    <source>
        <dbReference type="ARBA" id="ARBA00004651"/>
    </source>
</evidence>
<name>A0A8H8WT50_9HYPH</name>
<accession>A0A8H8WT50</accession>
<feature type="transmembrane region" description="Helical" evidence="6">
    <location>
        <begin position="36"/>
        <end position="57"/>
    </location>
</feature>
<dbReference type="Pfam" id="PF03626">
    <property type="entry name" value="COX4_pro"/>
    <property type="match status" value="1"/>
</dbReference>
<evidence type="ECO:0008006" key="9">
    <source>
        <dbReference type="Google" id="ProtNLM"/>
    </source>
</evidence>
<dbReference type="InterPro" id="IPR011743">
    <property type="entry name" value="Caa3_sub_IV"/>
</dbReference>
<dbReference type="EMBL" id="AP024145">
    <property type="protein sequence ID" value="BCM83784.1"/>
    <property type="molecule type" value="Genomic_DNA"/>
</dbReference>
<dbReference type="InterPro" id="IPR005171">
    <property type="entry name" value="Cyt_c_oxidase_su4_prok"/>
</dbReference>
<organism evidence="7 8">
    <name type="scientific">Methylobacterium indicum</name>
    <dbReference type="NCBI Taxonomy" id="1775910"/>
    <lineage>
        <taxon>Bacteria</taxon>
        <taxon>Pseudomonadati</taxon>
        <taxon>Pseudomonadota</taxon>
        <taxon>Alphaproteobacteria</taxon>
        <taxon>Hyphomicrobiales</taxon>
        <taxon>Methylobacteriaceae</taxon>
        <taxon>Methylobacterium</taxon>
    </lineage>
</organism>
<proteinExistence type="predicted"/>
<keyword evidence="2" id="KW-1003">Cell membrane</keyword>
<dbReference type="NCBIfam" id="TIGR02229">
    <property type="entry name" value="caa3_sub_IV"/>
    <property type="match status" value="1"/>
</dbReference>
<dbReference type="Proteomes" id="UP000663508">
    <property type="component" value="Chromosome"/>
</dbReference>